<protein>
    <submittedName>
        <fullName evidence="2">Unnamed protein product</fullName>
    </submittedName>
</protein>
<keyword evidence="3" id="KW-1185">Reference proteome</keyword>
<organism evidence="2 3">
    <name type="scientific">Phytophthora lilii</name>
    <dbReference type="NCBI Taxonomy" id="2077276"/>
    <lineage>
        <taxon>Eukaryota</taxon>
        <taxon>Sar</taxon>
        <taxon>Stramenopiles</taxon>
        <taxon>Oomycota</taxon>
        <taxon>Peronosporomycetes</taxon>
        <taxon>Peronosporales</taxon>
        <taxon>Peronosporaceae</taxon>
        <taxon>Phytophthora</taxon>
    </lineage>
</organism>
<evidence type="ECO:0000256" key="1">
    <source>
        <dbReference type="SAM" id="MobiDB-lite"/>
    </source>
</evidence>
<gene>
    <name evidence="2" type="ORF">Plil01_001611700</name>
</gene>
<feature type="compositionally biased region" description="Basic and acidic residues" evidence="1">
    <location>
        <begin position="36"/>
        <end position="47"/>
    </location>
</feature>
<dbReference type="Proteomes" id="UP001165083">
    <property type="component" value="Unassembled WGS sequence"/>
</dbReference>
<dbReference type="OrthoDB" id="97677at2759"/>
<dbReference type="InterPro" id="IPR052727">
    <property type="entry name" value="Rab4/Rab5_effector"/>
</dbReference>
<dbReference type="AlphaFoldDB" id="A0A9W6XHL7"/>
<proteinExistence type="predicted"/>
<feature type="region of interest" description="Disordered" evidence="1">
    <location>
        <begin position="36"/>
        <end position="56"/>
    </location>
</feature>
<name>A0A9W6XHL7_9STRA</name>
<sequence length="367" mass="41573">MASTHVPFRPLKLSPEERQHCQDRAFQLLDRTLRSYDERDGQGDGGHRANAPLHHSNLDNTRWKLLKTQANASAYTERNSSSSVFRDQNLLGGDWENPVVILMAGTVQGDLDEIMLGVEIPDAPSLKVRIEAYTKQPVESQLAAQGSDATTGLRDLGFYRDHDARKWRSHWLRGGDACEASAVSATTGDNLRGKAMYAAIFKQQEPGVVDVFAHTYVEMQGAILDKLLMTYTWKSTLGFWDARELAEMKKLQWCIANWKSERQKELQRASSSAVNVCRQCVDKRSMMKRFNCVGVDERTLCVLCASPTCSKCRVERKLKVVDESSRRLVDKRVLVCRPCLMFVRQLAPTEVARLNHKQRVRQQQASS</sequence>
<dbReference type="PANTHER" id="PTHR13510">
    <property type="entry name" value="FYVE-FINGER-CONTAINING RAB5 EFFECTOR PROTEIN RABENOSYN-5-RELATED"/>
    <property type="match status" value="1"/>
</dbReference>
<reference evidence="2" key="1">
    <citation type="submission" date="2023-04" db="EMBL/GenBank/DDBJ databases">
        <title>Phytophthora lilii NBRC 32176.</title>
        <authorList>
            <person name="Ichikawa N."/>
            <person name="Sato H."/>
            <person name="Tonouchi N."/>
        </authorList>
    </citation>
    <scope>NUCLEOTIDE SEQUENCE</scope>
    <source>
        <strain evidence="2">NBRC 32176</strain>
    </source>
</reference>
<evidence type="ECO:0000313" key="2">
    <source>
        <dbReference type="EMBL" id="GMF38648.1"/>
    </source>
</evidence>
<dbReference type="EMBL" id="BSXW01001705">
    <property type="protein sequence ID" value="GMF38648.1"/>
    <property type="molecule type" value="Genomic_DNA"/>
</dbReference>
<comment type="caution">
    <text evidence="2">The sequence shown here is derived from an EMBL/GenBank/DDBJ whole genome shotgun (WGS) entry which is preliminary data.</text>
</comment>
<evidence type="ECO:0000313" key="3">
    <source>
        <dbReference type="Proteomes" id="UP001165083"/>
    </source>
</evidence>
<dbReference type="PANTHER" id="PTHR13510:SF44">
    <property type="entry name" value="RABENOSYN-5"/>
    <property type="match status" value="1"/>
</dbReference>
<accession>A0A9W6XHL7</accession>